<comment type="caution">
    <text evidence="1">The sequence shown here is derived from an EMBL/GenBank/DDBJ whole genome shotgun (WGS) entry which is preliminary data.</text>
</comment>
<sequence length="150" mass="16802">DAMAPYSTSRSTVAALDVLSPRGGLGDPPNYSRMVDKCSSICSKGLTGLEGPAHYHLNPRCPHYRMAFLFFLPLTDKPFNLKWSKVTSHSIIWSPSFRDTLSQVYSIVMREGKGKFEKLFAVKYLYSSAICTPTLTDIKSRIQATTSSRW</sequence>
<organism evidence="1 2">
    <name type="scientific">Datura stramonium</name>
    <name type="common">Jimsonweed</name>
    <name type="synonym">Common thornapple</name>
    <dbReference type="NCBI Taxonomy" id="4076"/>
    <lineage>
        <taxon>Eukaryota</taxon>
        <taxon>Viridiplantae</taxon>
        <taxon>Streptophyta</taxon>
        <taxon>Embryophyta</taxon>
        <taxon>Tracheophyta</taxon>
        <taxon>Spermatophyta</taxon>
        <taxon>Magnoliopsida</taxon>
        <taxon>eudicotyledons</taxon>
        <taxon>Gunneridae</taxon>
        <taxon>Pentapetalae</taxon>
        <taxon>asterids</taxon>
        <taxon>lamiids</taxon>
        <taxon>Solanales</taxon>
        <taxon>Solanaceae</taxon>
        <taxon>Solanoideae</taxon>
        <taxon>Datureae</taxon>
        <taxon>Datura</taxon>
    </lineage>
</organism>
<reference evidence="1 2" key="1">
    <citation type="journal article" date="2021" name="BMC Genomics">
        <title>Datura genome reveals duplications of psychoactive alkaloid biosynthetic genes and high mutation rate following tissue culture.</title>
        <authorList>
            <person name="Rajewski A."/>
            <person name="Carter-House D."/>
            <person name="Stajich J."/>
            <person name="Litt A."/>
        </authorList>
    </citation>
    <scope>NUCLEOTIDE SEQUENCE [LARGE SCALE GENOMIC DNA]</scope>
    <source>
        <strain evidence="1">AR-01</strain>
    </source>
</reference>
<evidence type="ECO:0000313" key="1">
    <source>
        <dbReference type="EMBL" id="MCE3215315.1"/>
    </source>
</evidence>
<dbReference type="Proteomes" id="UP000823775">
    <property type="component" value="Unassembled WGS sequence"/>
</dbReference>
<accession>A0ABS8WTB5</accession>
<feature type="non-terminal residue" evidence="1">
    <location>
        <position position="1"/>
    </location>
</feature>
<protein>
    <submittedName>
        <fullName evidence="1">Uncharacterized protein</fullName>
    </submittedName>
</protein>
<dbReference type="EMBL" id="JACEIK010010755">
    <property type="protein sequence ID" value="MCE3215315.1"/>
    <property type="molecule type" value="Genomic_DNA"/>
</dbReference>
<evidence type="ECO:0000313" key="2">
    <source>
        <dbReference type="Proteomes" id="UP000823775"/>
    </source>
</evidence>
<gene>
    <name evidence="1" type="ORF">HAX54_001837</name>
</gene>
<name>A0ABS8WTB5_DATST</name>
<proteinExistence type="predicted"/>
<keyword evidence="2" id="KW-1185">Reference proteome</keyword>